<evidence type="ECO:0000313" key="1">
    <source>
        <dbReference type="EMBL" id="VDK80715.1"/>
    </source>
</evidence>
<dbReference type="Proteomes" id="UP000281553">
    <property type="component" value="Unassembled WGS sequence"/>
</dbReference>
<sequence length="129" mass="14830">MGAVFETISLTLWDVTVAIRRFRQSHIPVPDGIPVNLLKAKSNDIFLSFLRKIYNLALESETFPMPEELELELERSHSFTNQCTTRRLEEKMMRHLAENNLLNAAEHGFLEKMIVLTIISSFENLPLSA</sequence>
<dbReference type="AlphaFoldDB" id="A0A3P6TIE4"/>
<gene>
    <name evidence="1" type="ORF">DILT_LOCUS3136</name>
</gene>
<reference evidence="1 2" key="1">
    <citation type="submission" date="2018-11" db="EMBL/GenBank/DDBJ databases">
        <authorList>
            <consortium name="Pathogen Informatics"/>
        </authorList>
    </citation>
    <scope>NUCLEOTIDE SEQUENCE [LARGE SCALE GENOMIC DNA]</scope>
</reference>
<accession>A0A3P6TIE4</accession>
<protein>
    <submittedName>
        <fullName evidence="1">Uncharacterized protein</fullName>
    </submittedName>
</protein>
<dbReference type="EMBL" id="UYRU01043196">
    <property type="protein sequence ID" value="VDK80715.1"/>
    <property type="molecule type" value="Genomic_DNA"/>
</dbReference>
<evidence type="ECO:0000313" key="2">
    <source>
        <dbReference type="Proteomes" id="UP000281553"/>
    </source>
</evidence>
<organism evidence="1 2">
    <name type="scientific">Dibothriocephalus latus</name>
    <name type="common">Fish tapeworm</name>
    <name type="synonym">Diphyllobothrium latum</name>
    <dbReference type="NCBI Taxonomy" id="60516"/>
    <lineage>
        <taxon>Eukaryota</taxon>
        <taxon>Metazoa</taxon>
        <taxon>Spiralia</taxon>
        <taxon>Lophotrochozoa</taxon>
        <taxon>Platyhelminthes</taxon>
        <taxon>Cestoda</taxon>
        <taxon>Eucestoda</taxon>
        <taxon>Diphyllobothriidea</taxon>
        <taxon>Diphyllobothriidae</taxon>
        <taxon>Dibothriocephalus</taxon>
    </lineage>
</organism>
<dbReference type="OrthoDB" id="10606938at2759"/>
<proteinExistence type="predicted"/>
<name>A0A3P6TIE4_DIBLA</name>
<keyword evidence="2" id="KW-1185">Reference proteome</keyword>